<sequence>MCIDPRHAKVGLMPYADSVVIVQPAHFAVGQEILNKTTKSCVMYSGQRSSWPDCPTAQTGL</sequence>
<gene>
    <name evidence="1" type="ORF">DPMN_186561</name>
</gene>
<keyword evidence="2" id="KW-1185">Reference proteome</keyword>
<dbReference type="Proteomes" id="UP000828390">
    <property type="component" value="Unassembled WGS sequence"/>
</dbReference>
<reference evidence="1" key="1">
    <citation type="journal article" date="2019" name="bioRxiv">
        <title>The Genome of the Zebra Mussel, Dreissena polymorpha: A Resource for Invasive Species Research.</title>
        <authorList>
            <person name="McCartney M.A."/>
            <person name="Auch B."/>
            <person name="Kono T."/>
            <person name="Mallez S."/>
            <person name="Zhang Y."/>
            <person name="Obille A."/>
            <person name="Becker A."/>
            <person name="Abrahante J.E."/>
            <person name="Garbe J."/>
            <person name="Badalamenti J.P."/>
            <person name="Herman A."/>
            <person name="Mangelson H."/>
            <person name="Liachko I."/>
            <person name="Sullivan S."/>
            <person name="Sone E.D."/>
            <person name="Koren S."/>
            <person name="Silverstein K.A.T."/>
            <person name="Beckman K.B."/>
            <person name="Gohl D.M."/>
        </authorList>
    </citation>
    <scope>NUCLEOTIDE SEQUENCE</scope>
    <source>
        <strain evidence="1">Duluth1</strain>
        <tissue evidence="1">Whole animal</tissue>
    </source>
</reference>
<comment type="caution">
    <text evidence="1">The sequence shown here is derived from an EMBL/GenBank/DDBJ whole genome shotgun (WGS) entry which is preliminary data.</text>
</comment>
<dbReference type="EMBL" id="JAIWYP010000010">
    <property type="protein sequence ID" value="KAH3751953.1"/>
    <property type="molecule type" value="Genomic_DNA"/>
</dbReference>
<proteinExistence type="predicted"/>
<protein>
    <submittedName>
        <fullName evidence="1">Uncharacterized protein</fullName>
    </submittedName>
</protein>
<accession>A0A9D4DN27</accession>
<evidence type="ECO:0000313" key="1">
    <source>
        <dbReference type="EMBL" id="KAH3751953.1"/>
    </source>
</evidence>
<reference evidence="1" key="2">
    <citation type="submission" date="2020-11" db="EMBL/GenBank/DDBJ databases">
        <authorList>
            <person name="McCartney M.A."/>
            <person name="Auch B."/>
            <person name="Kono T."/>
            <person name="Mallez S."/>
            <person name="Becker A."/>
            <person name="Gohl D.M."/>
            <person name="Silverstein K.A.T."/>
            <person name="Koren S."/>
            <person name="Bechman K.B."/>
            <person name="Herman A."/>
            <person name="Abrahante J.E."/>
            <person name="Garbe J."/>
        </authorList>
    </citation>
    <scope>NUCLEOTIDE SEQUENCE</scope>
    <source>
        <strain evidence="1">Duluth1</strain>
        <tissue evidence="1">Whole animal</tissue>
    </source>
</reference>
<name>A0A9D4DN27_DREPO</name>
<dbReference type="AlphaFoldDB" id="A0A9D4DN27"/>
<evidence type="ECO:0000313" key="2">
    <source>
        <dbReference type="Proteomes" id="UP000828390"/>
    </source>
</evidence>
<organism evidence="1 2">
    <name type="scientific">Dreissena polymorpha</name>
    <name type="common">Zebra mussel</name>
    <name type="synonym">Mytilus polymorpha</name>
    <dbReference type="NCBI Taxonomy" id="45954"/>
    <lineage>
        <taxon>Eukaryota</taxon>
        <taxon>Metazoa</taxon>
        <taxon>Spiralia</taxon>
        <taxon>Lophotrochozoa</taxon>
        <taxon>Mollusca</taxon>
        <taxon>Bivalvia</taxon>
        <taxon>Autobranchia</taxon>
        <taxon>Heteroconchia</taxon>
        <taxon>Euheterodonta</taxon>
        <taxon>Imparidentia</taxon>
        <taxon>Neoheterodontei</taxon>
        <taxon>Myida</taxon>
        <taxon>Dreissenoidea</taxon>
        <taxon>Dreissenidae</taxon>
        <taxon>Dreissena</taxon>
    </lineage>
</organism>